<feature type="transmembrane region" description="Helical" evidence="1">
    <location>
        <begin position="12"/>
        <end position="35"/>
    </location>
</feature>
<evidence type="ECO:0000256" key="1">
    <source>
        <dbReference type="SAM" id="Phobius"/>
    </source>
</evidence>
<organism evidence="2">
    <name type="scientific">bacterium 19MO03SA05</name>
    <dbReference type="NCBI Taxonomy" id="2920620"/>
    <lineage>
        <taxon>Bacteria</taxon>
    </lineage>
</organism>
<sequence length="122" mass="13717">MIKFNFVSDGKVNVHGIIFVGLMVGSALYFNSLLLPWMYHSMEVSHYLLYPLMFYACFFLASPLLSGIFMAWFTYNYLDYGLIQAGVLFFIQLGIFAYAMINPSSVRCFTISGLSALSGSGR</sequence>
<keyword evidence="1" id="KW-1133">Transmembrane helix</keyword>
<geneLocation type="plasmid" evidence="2">
    <name>pSP19M00231</name>
</geneLocation>
<feature type="transmembrane region" description="Helical" evidence="1">
    <location>
        <begin position="47"/>
        <end position="75"/>
    </location>
</feature>
<evidence type="ECO:0000313" key="2">
    <source>
        <dbReference type="EMBL" id="XAG86826.1"/>
    </source>
</evidence>
<protein>
    <submittedName>
        <fullName evidence="2">Uncharacterized protein</fullName>
    </submittedName>
</protein>
<gene>
    <name evidence="2" type="ORF">MRM63_18485</name>
</gene>
<keyword evidence="2" id="KW-0614">Plasmid</keyword>
<feature type="transmembrane region" description="Helical" evidence="1">
    <location>
        <begin position="81"/>
        <end position="101"/>
    </location>
</feature>
<accession>A0AAU6VK74</accession>
<keyword evidence="1" id="KW-0812">Transmembrane</keyword>
<proteinExistence type="predicted"/>
<dbReference type="EMBL" id="CP095352">
    <property type="protein sequence ID" value="XAG86826.1"/>
    <property type="molecule type" value="Genomic_DNA"/>
</dbReference>
<dbReference type="AlphaFoldDB" id="A0AAU6VK74"/>
<keyword evidence="1" id="KW-0472">Membrane</keyword>
<reference evidence="2" key="1">
    <citation type="submission" date="2022-03" db="EMBL/GenBank/DDBJ databases">
        <title>Sea Food Isolates.</title>
        <authorList>
            <person name="Li c."/>
        </authorList>
    </citation>
    <scope>NUCLEOTIDE SEQUENCE</scope>
    <source>
        <strain evidence="2">19MO03SA05</strain>
        <plasmid evidence="2">pSP19M00231</plasmid>
    </source>
</reference>
<name>A0AAU6VK74_UNCXX</name>